<dbReference type="GO" id="GO:0016810">
    <property type="term" value="F:hydrolase activity, acting on carbon-nitrogen (but not peptide) bonds"/>
    <property type="evidence" value="ECO:0007669"/>
    <property type="project" value="InterPro"/>
</dbReference>
<dbReference type="RefSeq" id="WP_264789910.1">
    <property type="nucleotide sequence ID" value="NZ_AP026867.1"/>
</dbReference>
<reference evidence="3" key="1">
    <citation type="submission" date="2022-09" db="EMBL/GenBank/DDBJ databases">
        <title>Aureispira anguillicida sp. nov., isolated from Leptocephalus of Japanese eel Anguilla japonica.</title>
        <authorList>
            <person name="Yuasa K."/>
            <person name="Mekata T."/>
            <person name="Ikunari K."/>
        </authorList>
    </citation>
    <scope>NUCLEOTIDE SEQUENCE</scope>
    <source>
        <strain evidence="3">EL160426</strain>
    </source>
</reference>
<feature type="signal peptide" evidence="1">
    <location>
        <begin position="1"/>
        <end position="20"/>
    </location>
</feature>
<dbReference type="PANTHER" id="PTHR43135:SF3">
    <property type="entry name" value="ALPHA-D-RIBOSE 1-METHYLPHOSPHONATE 5-TRIPHOSPHATE DIPHOSPHATASE"/>
    <property type="match status" value="1"/>
</dbReference>
<dbReference type="SUPFAM" id="SSF51338">
    <property type="entry name" value="Composite domain of metallo-dependent hydrolases"/>
    <property type="match status" value="1"/>
</dbReference>
<organism evidence="3 4">
    <name type="scientific">Aureispira anguillae</name>
    <dbReference type="NCBI Taxonomy" id="2864201"/>
    <lineage>
        <taxon>Bacteria</taxon>
        <taxon>Pseudomonadati</taxon>
        <taxon>Bacteroidota</taxon>
        <taxon>Saprospiria</taxon>
        <taxon>Saprospirales</taxon>
        <taxon>Saprospiraceae</taxon>
        <taxon>Aureispira</taxon>
    </lineage>
</organism>
<name>A0A915YKC6_9BACT</name>
<proteinExistence type="predicted"/>
<protein>
    <submittedName>
        <fullName evidence="3">Amidohydrolase family protein</fullName>
    </submittedName>
</protein>
<accession>A0A915YKC6</accession>
<dbReference type="Gene3D" id="3.20.20.140">
    <property type="entry name" value="Metal-dependent hydrolases"/>
    <property type="match status" value="1"/>
</dbReference>
<evidence type="ECO:0000259" key="2">
    <source>
        <dbReference type="Pfam" id="PF01979"/>
    </source>
</evidence>
<feature type="domain" description="Amidohydrolase-related" evidence="2">
    <location>
        <begin position="233"/>
        <end position="390"/>
    </location>
</feature>
<dbReference type="InterPro" id="IPR006680">
    <property type="entry name" value="Amidohydro-rel"/>
</dbReference>
<sequence>MKIISKLLPFLLLLANLTIAQKKAPSFLYANVTIHIGNGEVIENGMIGVSNGKIDLVETMEAKVGAKYDVTIDGKGKHVYPGFIAPNTRLGLEEIQAVRSTKDYREVGNFNPNIRSIIAYNTDSDVVPTVRSNGVLLAQIVPEGGRISGQSSIVYTEANNWEDAALAFDNCVHLRWPNRVRYTGWWAQKGRAERNKHYNKGLEAIRVYFDAAKAYAQKEHVEQKNLKFETMKTLFAKQKKLIVHAEDAKSMMDAINLLQPYGVELVIQGGTEAWRIADFLKEKEVAVILHDIHQLPRRDDSDVDQPFKTPAILQAKGIKFAFSLNNQGSWNVRNLMFQAGQAVGHGLDKEAALSALTLNTAEILGIEDKVGSLEIGKDATFIIAKGDVLDMRTSIITDAFMAGRKVDLGDKQKELYDKYMDRYNLKD</sequence>
<dbReference type="EMBL" id="AP026867">
    <property type="protein sequence ID" value="BDS14693.1"/>
    <property type="molecule type" value="Genomic_DNA"/>
</dbReference>
<evidence type="ECO:0000313" key="4">
    <source>
        <dbReference type="Proteomes" id="UP001060919"/>
    </source>
</evidence>
<evidence type="ECO:0000256" key="1">
    <source>
        <dbReference type="SAM" id="SignalP"/>
    </source>
</evidence>
<dbReference type="Gene3D" id="2.30.40.10">
    <property type="entry name" value="Urease, subunit C, domain 1"/>
    <property type="match status" value="1"/>
</dbReference>
<gene>
    <name evidence="3" type="ORF">AsAng_0054740</name>
</gene>
<dbReference type="PANTHER" id="PTHR43135">
    <property type="entry name" value="ALPHA-D-RIBOSE 1-METHYLPHOSPHONATE 5-TRIPHOSPHATE DIPHOSPHATASE"/>
    <property type="match status" value="1"/>
</dbReference>
<dbReference type="InterPro" id="IPR051781">
    <property type="entry name" value="Metallo-dep_Hydrolase"/>
</dbReference>
<dbReference type="Pfam" id="PF01979">
    <property type="entry name" value="Amidohydro_1"/>
    <property type="match status" value="1"/>
</dbReference>
<dbReference type="SUPFAM" id="SSF51556">
    <property type="entry name" value="Metallo-dependent hydrolases"/>
    <property type="match status" value="1"/>
</dbReference>
<dbReference type="KEGG" id="aup:AsAng_0054740"/>
<keyword evidence="1" id="KW-0732">Signal</keyword>
<keyword evidence="4" id="KW-1185">Reference proteome</keyword>
<dbReference type="AlphaFoldDB" id="A0A915YKC6"/>
<dbReference type="Proteomes" id="UP001060919">
    <property type="component" value="Chromosome"/>
</dbReference>
<feature type="chain" id="PRO_5036721323" evidence="1">
    <location>
        <begin position="21"/>
        <end position="427"/>
    </location>
</feature>
<evidence type="ECO:0000313" key="3">
    <source>
        <dbReference type="EMBL" id="BDS14693.1"/>
    </source>
</evidence>
<dbReference type="InterPro" id="IPR011059">
    <property type="entry name" value="Metal-dep_hydrolase_composite"/>
</dbReference>
<dbReference type="InterPro" id="IPR032466">
    <property type="entry name" value="Metal_Hydrolase"/>
</dbReference>